<protein>
    <submittedName>
        <fullName evidence="1">Uncharacterized protein</fullName>
    </submittedName>
</protein>
<evidence type="ECO:0000313" key="2">
    <source>
        <dbReference type="Proteomes" id="UP000774000"/>
    </source>
</evidence>
<sequence length="29" mass="3284">MSEVLVLVIYAAEGLVLIEPERKVKKEIN</sequence>
<evidence type="ECO:0000313" key="1">
    <source>
        <dbReference type="EMBL" id="MBM7555741.1"/>
    </source>
</evidence>
<comment type="caution">
    <text evidence="1">The sequence shown here is derived from an EMBL/GenBank/DDBJ whole genome shotgun (WGS) entry which is preliminary data.</text>
</comment>
<organism evidence="1 2">
    <name type="scientific">Halanaerobacter jeridensis</name>
    <dbReference type="NCBI Taxonomy" id="706427"/>
    <lineage>
        <taxon>Bacteria</taxon>
        <taxon>Bacillati</taxon>
        <taxon>Bacillota</taxon>
        <taxon>Clostridia</taxon>
        <taxon>Halanaerobiales</taxon>
        <taxon>Halobacteroidaceae</taxon>
        <taxon>Halanaerobacter</taxon>
    </lineage>
</organism>
<reference evidence="1" key="1">
    <citation type="submission" date="2021-01" db="EMBL/GenBank/DDBJ databases">
        <title>Genomic Encyclopedia of Type Strains, Phase IV (KMG-IV): sequencing the most valuable type-strain genomes for metagenomic binning, comparative biology and taxonomic classification.</title>
        <authorList>
            <person name="Goeker M."/>
        </authorList>
    </citation>
    <scope>NUCLEOTIDE SEQUENCE</scope>
    <source>
        <strain evidence="1">DSM 23230</strain>
    </source>
</reference>
<accession>A0A939BR87</accession>
<dbReference type="Proteomes" id="UP000774000">
    <property type="component" value="Unassembled WGS sequence"/>
</dbReference>
<name>A0A939BR87_9FIRM</name>
<proteinExistence type="predicted"/>
<gene>
    <name evidence="1" type="ORF">JOC47_000566</name>
</gene>
<dbReference type="AlphaFoldDB" id="A0A939BR87"/>
<dbReference type="EMBL" id="JAFBDQ010000002">
    <property type="protein sequence ID" value="MBM7555741.1"/>
    <property type="molecule type" value="Genomic_DNA"/>
</dbReference>
<keyword evidence="2" id="KW-1185">Reference proteome</keyword>